<dbReference type="InterPro" id="IPR036770">
    <property type="entry name" value="Ankyrin_rpt-contain_sf"/>
</dbReference>
<organism evidence="1 2">
    <name type="scientific">Daphnia pulex</name>
    <name type="common">Water flea</name>
    <dbReference type="NCBI Taxonomy" id="6669"/>
    <lineage>
        <taxon>Eukaryota</taxon>
        <taxon>Metazoa</taxon>
        <taxon>Ecdysozoa</taxon>
        <taxon>Arthropoda</taxon>
        <taxon>Crustacea</taxon>
        <taxon>Branchiopoda</taxon>
        <taxon>Diplostraca</taxon>
        <taxon>Cladocera</taxon>
        <taxon>Anomopoda</taxon>
        <taxon>Daphniidae</taxon>
        <taxon>Daphnia</taxon>
    </lineage>
</organism>
<proteinExistence type="predicted"/>
<keyword evidence="2" id="KW-1185">Reference proteome</keyword>
<evidence type="ECO:0000313" key="1">
    <source>
        <dbReference type="EMBL" id="EFX80078.1"/>
    </source>
</evidence>
<dbReference type="EMBL" id="GL732549">
    <property type="protein sequence ID" value="EFX80078.1"/>
    <property type="molecule type" value="Genomic_DNA"/>
</dbReference>
<dbReference type="KEGG" id="dpx:DAPPUDRAFT_103819"/>
<dbReference type="AlphaFoldDB" id="E9GKE7"/>
<dbReference type="InParanoid" id="E9GKE7"/>
<gene>
    <name evidence="1" type="ORF">DAPPUDRAFT_103819</name>
</gene>
<name>E9GKE7_DAPPU</name>
<evidence type="ECO:0000313" key="2">
    <source>
        <dbReference type="Proteomes" id="UP000000305"/>
    </source>
</evidence>
<reference evidence="1 2" key="1">
    <citation type="journal article" date="2011" name="Science">
        <title>The ecoresponsive genome of Daphnia pulex.</title>
        <authorList>
            <person name="Colbourne J.K."/>
            <person name="Pfrender M.E."/>
            <person name="Gilbert D."/>
            <person name="Thomas W.K."/>
            <person name="Tucker A."/>
            <person name="Oakley T.H."/>
            <person name="Tokishita S."/>
            <person name="Aerts A."/>
            <person name="Arnold G.J."/>
            <person name="Basu M.K."/>
            <person name="Bauer D.J."/>
            <person name="Caceres C.E."/>
            <person name="Carmel L."/>
            <person name="Casola C."/>
            <person name="Choi J.H."/>
            <person name="Detter J.C."/>
            <person name="Dong Q."/>
            <person name="Dusheyko S."/>
            <person name="Eads B.D."/>
            <person name="Frohlich T."/>
            <person name="Geiler-Samerotte K.A."/>
            <person name="Gerlach D."/>
            <person name="Hatcher P."/>
            <person name="Jogdeo S."/>
            <person name="Krijgsveld J."/>
            <person name="Kriventseva E.V."/>
            <person name="Kultz D."/>
            <person name="Laforsch C."/>
            <person name="Lindquist E."/>
            <person name="Lopez J."/>
            <person name="Manak J.R."/>
            <person name="Muller J."/>
            <person name="Pangilinan J."/>
            <person name="Patwardhan R.P."/>
            <person name="Pitluck S."/>
            <person name="Pritham E.J."/>
            <person name="Rechtsteiner A."/>
            <person name="Rho M."/>
            <person name="Rogozin I.B."/>
            <person name="Sakarya O."/>
            <person name="Salamov A."/>
            <person name="Schaack S."/>
            <person name="Shapiro H."/>
            <person name="Shiga Y."/>
            <person name="Skalitzky C."/>
            <person name="Smith Z."/>
            <person name="Souvorov A."/>
            <person name="Sung W."/>
            <person name="Tang Z."/>
            <person name="Tsuchiya D."/>
            <person name="Tu H."/>
            <person name="Vos H."/>
            <person name="Wang M."/>
            <person name="Wolf Y.I."/>
            <person name="Yamagata H."/>
            <person name="Yamada T."/>
            <person name="Ye Y."/>
            <person name="Shaw J.R."/>
            <person name="Andrews J."/>
            <person name="Crease T.J."/>
            <person name="Tang H."/>
            <person name="Lucas S.M."/>
            <person name="Robertson H.M."/>
            <person name="Bork P."/>
            <person name="Koonin E.V."/>
            <person name="Zdobnov E.M."/>
            <person name="Grigoriev I.V."/>
            <person name="Lynch M."/>
            <person name="Boore J.L."/>
        </authorList>
    </citation>
    <scope>NUCLEOTIDE SEQUENCE [LARGE SCALE GENOMIC DNA]</scope>
</reference>
<accession>E9GKE7</accession>
<dbReference type="HOGENOM" id="CLU_669497_0_0_1"/>
<sequence length="411" mass="47105">MALNSKSDTLIEKVLKFLSNNCDNNYIDFAGELWKVKVEKIINLLADENHLIVELMEVMVFNHNHDLRSSRWLELVVKVFTRSTYFNRLEKIIALELISAVLIFKDPSSLLGLRSYREAMRLRYPQPACEPHLPRTPDVSVPSVASVVVFEHAIENILAEEIKLMQRLLPEDEDYVPFVETVKILFLNSYFLKFEEMNGCDPKLLRRSTFNVLMDRLNSMSNFYSPEREELCSYANLLVPTKFIGTIANFFEDPTMLSSVKFSASGSTFVLAELMYRFLLVLDRVSTRLRNREKEQLEEYYSNNIITLFRERTNTVLPVAIDNFRVSLTPVRLILILGAGVTATDENRQTALYNLAASGRYFSDGIVSLFKMLLDGDDHLDAVSENGRTVISVVKDGLRVCENNGQIDDDH</sequence>
<dbReference type="Gene3D" id="1.25.40.20">
    <property type="entry name" value="Ankyrin repeat-containing domain"/>
    <property type="match status" value="1"/>
</dbReference>
<protein>
    <submittedName>
        <fullName evidence="1">Uncharacterized protein</fullName>
    </submittedName>
</protein>
<dbReference type="PhylomeDB" id="E9GKE7"/>
<dbReference type="Proteomes" id="UP000000305">
    <property type="component" value="Unassembled WGS sequence"/>
</dbReference>